<dbReference type="SUPFAM" id="SSF53756">
    <property type="entry name" value="UDP-Glycosyltransferase/glycogen phosphorylase"/>
    <property type="match status" value="1"/>
</dbReference>
<dbReference type="InterPro" id="IPR050194">
    <property type="entry name" value="Glycosyltransferase_grp1"/>
</dbReference>
<keyword evidence="3 6" id="KW-0808">Transferase</keyword>
<dbReference type="Proteomes" id="UP000307000">
    <property type="component" value="Chromosome"/>
</dbReference>
<sequence>MRIAMLSLHTSPMEQPGAGDAGGMNVYIRNLAYALSELGHEVHLVTRSADPTRTEQVKDRVWMHELQVAPGRRVSKDGLYGLIDEAAGALREHFRDLPVDVIHAHYWLSGMLGLELATAWHIPLVVSLHTSAAAKEAESGIAEPATRKEGERHLLAAAQRVIANTPVEAEQLRRHYRVPQDKLDVVLPGVEHEVFHPPQLGAGAGRARSNPTGGSDLHVVYAGRMQRLKGAHLLLQAIARARQLDPGVRITAELYGARSGADDYDPRAIATRLELDEVVHLAGPLPPRELAAAFAAADLVAVPSLSETFGLVAAEAQACGTPVIANRVGGLNYSVADGVSGWLIPEPEPEAWARQLLTLARDPQLLASARTAALAHSARFTWRHAAQQSLQAYRRAGQAATA</sequence>
<dbReference type="AlphaFoldDB" id="A0A5B7WV03"/>
<keyword evidence="7" id="KW-1185">Reference proteome</keyword>
<dbReference type="PANTHER" id="PTHR45947:SF3">
    <property type="entry name" value="SULFOQUINOVOSYL TRANSFERASE SQD2"/>
    <property type="match status" value="1"/>
</dbReference>
<feature type="domain" description="Glycosyl transferase family 1" evidence="4">
    <location>
        <begin position="216"/>
        <end position="372"/>
    </location>
</feature>
<dbReference type="RefSeq" id="WP_138173941.1">
    <property type="nucleotide sequence ID" value="NZ_CP034412.1"/>
</dbReference>
<dbReference type="KEGG" id="gcr:GcLGCM259_1393"/>
<evidence type="ECO:0000259" key="4">
    <source>
        <dbReference type="Pfam" id="PF00534"/>
    </source>
</evidence>
<protein>
    <recommendedName>
        <fullName evidence="1">D-inositol 3-phosphate glycosyltransferase</fullName>
    </recommendedName>
</protein>
<dbReference type="Pfam" id="PF00534">
    <property type="entry name" value="Glycos_transf_1"/>
    <property type="match status" value="1"/>
</dbReference>
<dbReference type="PANTHER" id="PTHR45947">
    <property type="entry name" value="SULFOQUINOVOSYL TRANSFERASE SQD2"/>
    <property type="match status" value="1"/>
</dbReference>
<dbReference type="GO" id="GO:1901137">
    <property type="term" value="P:carbohydrate derivative biosynthetic process"/>
    <property type="evidence" value="ECO:0007669"/>
    <property type="project" value="UniProtKB-ARBA"/>
</dbReference>
<dbReference type="Pfam" id="PF13579">
    <property type="entry name" value="Glyco_trans_4_4"/>
    <property type="match status" value="1"/>
</dbReference>
<dbReference type="InterPro" id="IPR028098">
    <property type="entry name" value="Glyco_trans_4-like_N"/>
</dbReference>
<evidence type="ECO:0000256" key="3">
    <source>
        <dbReference type="ARBA" id="ARBA00022679"/>
    </source>
</evidence>
<name>A0A5B7WV03_9MICC</name>
<proteinExistence type="predicted"/>
<keyword evidence="2" id="KW-0328">Glycosyltransferase</keyword>
<dbReference type="EMBL" id="CP034412">
    <property type="protein sequence ID" value="QCY47125.1"/>
    <property type="molecule type" value="Genomic_DNA"/>
</dbReference>
<evidence type="ECO:0000313" key="6">
    <source>
        <dbReference type="EMBL" id="QCY47125.1"/>
    </source>
</evidence>
<evidence type="ECO:0000259" key="5">
    <source>
        <dbReference type="Pfam" id="PF13579"/>
    </source>
</evidence>
<reference evidence="6 7" key="1">
    <citation type="submission" date="2018-12" db="EMBL/GenBank/DDBJ databases">
        <title>Complete Genome Sequence of Glutamicibacter creatinolyticus strain LGCM259,isolated from an abscess of a 12-year-old mare in Italy.</title>
        <authorList>
            <person name="Santos R.G."/>
            <person name="Silva A.L."/>
            <person name="Seyffert N."/>
            <person name="Castro T.L.P."/>
            <person name="Attili A.R."/>
            <person name="Rifici C."/>
            <person name="Mazzullo G."/>
            <person name="Brenig B."/>
            <person name="Venanzi F."/>
            <person name="Azevedo V."/>
        </authorList>
    </citation>
    <scope>NUCLEOTIDE SEQUENCE [LARGE SCALE GENOMIC DNA]</scope>
    <source>
        <strain evidence="6 7">LGCM 259</strain>
    </source>
</reference>
<gene>
    <name evidence="6" type="ORF">GcLGCM259_1393</name>
</gene>
<dbReference type="Gene3D" id="3.40.50.2000">
    <property type="entry name" value="Glycogen Phosphorylase B"/>
    <property type="match status" value="2"/>
</dbReference>
<evidence type="ECO:0000313" key="7">
    <source>
        <dbReference type="Proteomes" id="UP000307000"/>
    </source>
</evidence>
<organism evidence="6 7">
    <name type="scientific">Glutamicibacter creatinolyticus</name>
    <dbReference type="NCBI Taxonomy" id="162496"/>
    <lineage>
        <taxon>Bacteria</taxon>
        <taxon>Bacillati</taxon>
        <taxon>Actinomycetota</taxon>
        <taxon>Actinomycetes</taxon>
        <taxon>Micrococcales</taxon>
        <taxon>Micrococcaceae</taxon>
        <taxon>Glutamicibacter</taxon>
    </lineage>
</organism>
<accession>A0A5B7WV03</accession>
<dbReference type="InterPro" id="IPR001296">
    <property type="entry name" value="Glyco_trans_1"/>
</dbReference>
<evidence type="ECO:0000256" key="2">
    <source>
        <dbReference type="ARBA" id="ARBA00022676"/>
    </source>
</evidence>
<feature type="domain" description="Glycosyltransferase subfamily 4-like N-terminal" evidence="5">
    <location>
        <begin position="22"/>
        <end position="189"/>
    </location>
</feature>
<evidence type="ECO:0000256" key="1">
    <source>
        <dbReference type="ARBA" id="ARBA00021292"/>
    </source>
</evidence>
<dbReference type="GO" id="GO:0016757">
    <property type="term" value="F:glycosyltransferase activity"/>
    <property type="evidence" value="ECO:0007669"/>
    <property type="project" value="UniProtKB-KW"/>
</dbReference>